<name>G5BL55_HETGA</name>
<feature type="region of interest" description="Disordered" evidence="1">
    <location>
        <begin position="67"/>
        <end position="87"/>
    </location>
</feature>
<organism evidence="2 3">
    <name type="scientific">Heterocephalus glaber</name>
    <name type="common">Naked mole rat</name>
    <dbReference type="NCBI Taxonomy" id="10181"/>
    <lineage>
        <taxon>Eukaryota</taxon>
        <taxon>Metazoa</taxon>
        <taxon>Chordata</taxon>
        <taxon>Craniata</taxon>
        <taxon>Vertebrata</taxon>
        <taxon>Euteleostomi</taxon>
        <taxon>Mammalia</taxon>
        <taxon>Eutheria</taxon>
        <taxon>Euarchontoglires</taxon>
        <taxon>Glires</taxon>
        <taxon>Rodentia</taxon>
        <taxon>Hystricomorpha</taxon>
        <taxon>Bathyergidae</taxon>
        <taxon>Heterocephalus</taxon>
    </lineage>
</organism>
<evidence type="ECO:0000313" key="3">
    <source>
        <dbReference type="Proteomes" id="UP000006813"/>
    </source>
</evidence>
<evidence type="ECO:0000313" key="2">
    <source>
        <dbReference type="EMBL" id="EHB10016.1"/>
    </source>
</evidence>
<dbReference type="EMBL" id="JH170868">
    <property type="protein sequence ID" value="EHB10016.1"/>
    <property type="molecule type" value="Genomic_DNA"/>
</dbReference>
<feature type="compositionally biased region" description="Basic residues" evidence="1">
    <location>
        <begin position="78"/>
        <end position="87"/>
    </location>
</feature>
<proteinExistence type="predicted"/>
<gene>
    <name evidence="2" type="ORF">GW7_10836</name>
</gene>
<reference evidence="2 3" key="1">
    <citation type="journal article" date="2011" name="Nature">
        <title>Genome sequencing reveals insights into physiology and longevity of the naked mole rat.</title>
        <authorList>
            <person name="Kim E.B."/>
            <person name="Fang X."/>
            <person name="Fushan A.A."/>
            <person name="Huang Z."/>
            <person name="Lobanov A.V."/>
            <person name="Han L."/>
            <person name="Marino S.M."/>
            <person name="Sun X."/>
            <person name="Turanov A.A."/>
            <person name="Yang P."/>
            <person name="Yim S.H."/>
            <person name="Zhao X."/>
            <person name="Kasaikina M.V."/>
            <person name="Stoletzki N."/>
            <person name="Peng C."/>
            <person name="Polak P."/>
            <person name="Xiong Z."/>
            <person name="Kiezun A."/>
            <person name="Zhu Y."/>
            <person name="Chen Y."/>
            <person name="Kryukov G.V."/>
            <person name="Zhang Q."/>
            <person name="Peshkin L."/>
            <person name="Yang L."/>
            <person name="Bronson R.T."/>
            <person name="Buffenstein R."/>
            <person name="Wang B."/>
            <person name="Han C."/>
            <person name="Li Q."/>
            <person name="Chen L."/>
            <person name="Zhao W."/>
            <person name="Sunyaev S.R."/>
            <person name="Park T.J."/>
            <person name="Zhang G."/>
            <person name="Wang J."/>
            <person name="Gladyshev V.N."/>
        </authorList>
    </citation>
    <scope>NUCLEOTIDE SEQUENCE [LARGE SCALE GENOMIC DNA]</scope>
</reference>
<feature type="compositionally biased region" description="Basic residues" evidence="1">
    <location>
        <begin position="1"/>
        <end position="13"/>
    </location>
</feature>
<protein>
    <submittedName>
        <fullName evidence="2">Uncharacterized protein</fullName>
    </submittedName>
</protein>
<sequence>MGRTTRQGRRRPTRCSPQTPKAAAFPQPLSPEREGGVDYGGAAALCVPESAAAAEAHWAGAPRSVRNRFPVPRPSTSPRKRRLTRTAFRPRRCSSVSAWRARYGGEGGSLGSCGRIAHGVGGGDCKVDGGGHAHDTVLCTVFHGAVSLEPHSSPATWGLLSVSSSADAEAGTVCDLRSYRAVKMKP</sequence>
<accession>G5BL55</accession>
<evidence type="ECO:0000256" key="1">
    <source>
        <dbReference type="SAM" id="MobiDB-lite"/>
    </source>
</evidence>
<dbReference type="InParanoid" id="G5BL55"/>
<dbReference type="Proteomes" id="UP000006813">
    <property type="component" value="Unassembled WGS sequence"/>
</dbReference>
<feature type="region of interest" description="Disordered" evidence="1">
    <location>
        <begin position="1"/>
        <end position="35"/>
    </location>
</feature>
<dbReference type="AlphaFoldDB" id="G5BL55"/>